<protein>
    <submittedName>
        <fullName evidence="3">Type VI secretion system-associated FHA domain protein TagH</fullName>
    </submittedName>
</protein>
<dbReference type="NCBIfam" id="TIGR03354">
    <property type="entry name" value="VI_FHA"/>
    <property type="match status" value="1"/>
</dbReference>
<dbReference type="EMBL" id="JBHDIY010000004">
    <property type="protein sequence ID" value="MFL4472363.1"/>
    <property type="molecule type" value="Genomic_DNA"/>
</dbReference>
<dbReference type="InterPro" id="IPR017735">
    <property type="entry name" value="T6SS_FHA"/>
</dbReference>
<feature type="compositionally biased region" description="Low complexity" evidence="1">
    <location>
        <begin position="280"/>
        <end position="297"/>
    </location>
</feature>
<name>A0ABW8UYX7_9RHOB</name>
<feature type="compositionally biased region" description="Polar residues" evidence="1">
    <location>
        <begin position="122"/>
        <end position="131"/>
    </location>
</feature>
<dbReference type="CDD" id="cd00060">
    <property type="entry name" value="FHA"/>
    <property type="match status" value="1"/>
</dbReference>
<proteinExistence type="predicted"/>
<reference evidence="3 4" key="1">
    <citation type="submission" date="2024-08" db="EMBL/GenBank/DDBJ databases">
        <title>Tateyamaria sp. nov., isolated from marine algae.</title>
        <authorList>
            <person name="Choi B.J."/>
            <person name="Kim J.M."/>
            <person name="Lee J.K."/>
            <person name="Choi D.G."/>
            <person name="Bayburt H."/>
            <person name="Baek J.H."/>
            <person name="Han D.M."/>
            <person name="Jeon C.O."/>
        </authorList>
    </citation>
    <scope>NUCLEOTIDE SEQUENCE [LARGE SCALE GENOMIC DNA]</scope>
    <source>
        <strain evidence="3 4">KMU-156</strain>
    </source>
</reference>
<accession>A0ABW8UYX7</accession>
<evidence type="ECO:0000313" key="4">
    <source>
        <dbReference type="Proteomes" id="UP001627408"/>
    </source>
</evidence>
<dbReference type="InterPro" id="IPR046883">
    <property type="entry name" value="T6SS_FHA_C"/>
</dbReference>
<comment type="caution">
    <text evidence="3">The sequence shown here is derived from an EMBL/GenBank/DDBJ whole genome shotgun (WGS) entry which is preliminary data.</text>
</comment>
<feature type="domain" description="FHA" evidence="2">
    <location>
        <begin position="27"/>
        <end position="77"/>
    </location>
</feature>
<sequence length="486" mass="51327">MAITLRFQSTGSIPGNGDPIVMNGPSLTLGRGNENDVVLPDPNRELSKRHCAIEDHNGNVIVVDFSTNGTFLNYGKLALGTTPTPLNDGDILSVGPYEILVSIASADDGDFLADPVADTPVSHGSAQNAPSNADLLDAPGDGGDFLDDLLVGRGAPKGPGVMQRDDVGDDGLLPPLGEDDGILPPAPDPYAGQGASVGSHNAAGQDHFQVPRQAAASPSAIPDDWDDDFLSPTPRAATAIPTDPFAAPMQQAPIPPQTAAPAGRAHVAPSPTPMSPHPAAPQQATPPAAAMGGPDAASRNFLSQLGAENLGVTDQDLPATMGRLGSVLRIAIEGLREILMTRESIKSEFRIEKTMLQLGGNNPLKFSISPEQAIEAMVLPTPRGYLEATEAAQQALKDIKAHEVAMLTGMEAALKGILKKLDPAVLEEKISADKSLSGMLKSRKARYWEIYESMYTEISDQAENDFQELFAKEFARAYQEQLDKLK</sequence>
<dbReference type="PROSITE" id="PS50006">
    <property type="entry name" value="FHA_DOMAIN"/>
    <property type="match status" value="1"/>
</dbReference>
<evidence type="ECO:0000259" key="2">
    <source>
        <dbReference type="PROSITE" id="PS50006"/>
    </source>
</evidence>
<feature type="region of interest" description="Disordered" evidence="1">
    <location>
        <begin position="114"/>
        <end position="297"/>
    </location>
</feature>
<evidence type="ECO:0000256" key="1">
    <source>
        <dbReference type="SAM" id="MobiDB-lite"/>
    </source>
</evidence>
<dbReference type="InterPro" id="IPR008984">
    <property type="entry name" value="SMAD_FHA_dom_sf"/>
</dbReference>
<keyword evidence="4" id="KW-1185">Reference proteome</keyword>
<dbReference type="Pfam" id="PF00498">
    <property type="entry name" value="FHA"/>
    <property type="match status" value="1"/>
</dbReference>
<dbReference type="Gene3D" id="2.60.200.20">
    <property type="match status" value="1"/>
</dbReference>
<feature type="compositionally biased region" description="Pro residues" evidence="1">
    <location>
        <begin position="270"/>
        <end position="279"/>
    </location>
</feature>
<dbReference type="SUPFAM" id="SSF49879">
    <property type="entry name" value="SMAD/FHA domain"/>
    <property type="match status" value="1"/>
</dbReference>
<dbReference type="InterPro" id="IPR000253">
    <property type="entry name" value="FHA_dom"/>
</dbReference>
<dbReference type="RefSeq" id="WP_407594559.1">
    <property type="nucleotide sequence ID" value="NZ_JBHDIY010000004.1"/>
</dbReference>
<gene>
    <name evidence="3" type="primary">tagH</name>
    <name evidence="3" type="ORF">ACERZ8_21700</name>
</gene>
<dbReference type="SMART" id="SM00240">
    <property type="entry name" value="FHA"/>
    <property type="match status" value="1"/>
</dbReference>
<evidence type="ECO:0000313" key="3">
    <source>
        <dbReference type="EMBL" id="MFL4472363.1"/>
    </source>
</evidence>
<dbReference type="Pfam" id="PF20232">
    <property type="entry name" value="T6SS_FHA_C"/>
    <property type="match status" value="1"/>
</dbReference>
<dbReference type="Proteomes" id="UP001627408">
    <property type="component" value="Unassembled WGS sequence"/>
</dbReference>
<organism evidence="3 4">
    <name type="scientific">Tateyamaria armeniaca</name>
    <dbReference type="NCBI Taxonomy" id="2518930"/>
    <lineage>
        <taxon>Bacteria</taxon>
        <taxon>Pseudomonadati</taxon>
        <taxon>Pseudomonadota</taxon>
        <taxon>Alphaproteobacteria</taxon>
        <taxon>Rhodobacterales</taxon>
        <taxon>Roseobacteraceae</taxon>
        <taxon>Tateyamaria</taxon>
    </lineage>
</organism>